<dbReference type="InterPro" id="IPR005135">
    <property type="entry name" value="Endo/exonuclease/phosphatase"/>
</dbReference>
<name>A0A2T0WZD5_9RHOB</name>
<dbReference type="PANTHER" id="PTHR42834">
    <property type="entry name" value="ENDONUCLEASE/EXONUCLEASE/PHOSPHATASE FAMILY PROTEIN (AFU_ORTHOLOGUE AFUA_3G09210)"/>
    <property type="match status" value="1"/>
</dbReference>
<dbReference type="SUPFAM" id="SSF56219">
    <property type="entry name" value="DNase I-like"/>
    <property type="match status" value="1"/>
</dbReference>
<dbReference type="PANTHER" id="PTHR42834:SF1">
    <property type="entry name" value="ENDONUCLEASE_EXONUCLEASE_PHOSPHATASE FAMILY PROTEIN (AFU_ORTHOLOGUE AFUA_3G09210)"/>
    <property type="match status" value="1"/>
</dbReference>
<dbReference type="RefSeq" id="WP_106161734.1">
    <property type="nucleotide sequence ID" value="NZ_PVTT01000003.1"/>
</dbReference>
<accession>A0A2T0WZD5</accession>
<dbReference type="Pfam" id="PF03372">
    <property type="entry name" value="Exo_endo_phos"/>
    <property type="match status" value="1"/>
</dbReference>
<proteinExistence type="predicted"/>
<dbReference type="CDD" id="cd04486">
    <property type="entry name" value="YhcR_OBF_like"/>
    <property type="match status" value="1"/>
</dbReference>
<sequence length="1154" mass="117903">MPRLTITGVIDGPLPGGLPKAVQLHALEDIEDLSAFGLGSANNGGAGGTEEFTFPAGPLAAGSTIYVSSEAEGFEAFFGFAPDFTAGAANVNGDDAIELFEGGVRVDVFGEVGTDGTGQPWEYRDGWAFRAPESGPSPAFDPAAWTFSGPDALDGAATNAAAAAPFPAPAARDDDGGAPSPAVAINEFRISSPGDADDASNFVELKTDPGAALEGLTLLVLSGEFAPGRIDFAVDLSGAVADEGGFVLVANALNPALGAGDVGVPDLDLFGGPQTFLVVEGFAGAAGDDLDADDDGTLDAAPWGAVLDGLSLTDGDAVPDRSYAGAVLPPEGSFPAAAAARAPDGTGDFAALPFADASGDTPGATNAPRPGTERLSIMEIQGAGHVSSLVSADPQDPTTGGGDGPRVTTGGIVTAVDSNGFYLQDPEGDGNDATSDAIFVFTGAAPSVAIGDAVDVTGTVGEFYPGGQGSGNLSTTQLTGNPDVSVLSSGNALPGAVVLGQGGRPIPSVNIEDDDFTSFDPGQDAIDYWESLEGMLVVAPMPVAVSGTTRFGEVFTVVDGGADATGLSERGTLNISPGDFNPEKVRVDWDFGIEPVEVDTGASFADITGVVSYDFGNYKLVPTEQVVVIAPSSLQPEVTDLAGSANQLTVASYNVLNLDPVVEDQSRTNGGQARNVDDDVGEGRFDAIAAQVVGNLGSPDILALQEVQDNTGGEIGDGVVSASETFETLIEAIDLADDGVLNDSSGYAYIDNTFIADQASGGQPGGNIRTGFLYREDRVELVEGSVRTIGSQAEGGAFEGARLPLVADFAFNGETVTVVNNHFSSKGGSAPVLGTRQDFAARQEDVTVNGSLDERQAQSELVAGFVEDALARDADANVVVLGDLNEFEFVSPVAGLEEAGLVNLTNALPEDERYTFNFQGNSQSLDHILVSEALAGDAAFDVVRVNSEFAETPGRASDHDPVLARLTIGDAAPDTVRVAVDLAGKGFFGTLATQSVEGEVSDVGRLPFLRDGLRFEDAGIAVKARAPGPEGVTAFDGRLGVLSFGDDLLGGEGGLVNDREKLVFRLEDGPFGDATEAFFDFGEVKGGGAVRVAFLDDGERIGSQVFDASGGSVLADLDGASFDAVRIRAVGDTAFSLDGFAFERLDGADDFFLA</sequence>
<organism evidence="2 3">
    <name type="scientific">Hasllibacter halocynthiae</name>
    <dbReference type="NCBI Taxonomy" id="595589"/>
    <lineage>
        <taxon>Bacteria</taxon>
        <taxon>Pseudomonadati</taxon>
        <taxon>Pseudomonadota</taxon>
        <taxon>Alphaproteobacteria</taxon>
        <taxon>Rhodobacterales</taxon>
        <taxon>Roseobacteraceae</taxon>
        <taxon>Hasllibacter</taxon>
    </lineage>
</organism>
<comment type="caution">
    <text evidence="2">The sequence shown here is derived from an EMBL/GenBank/DDBJ whole genome shotgun (WGS) entry which is preliminary data.</text>
</comment>
<dbReference type="EMBL" id="PVTT01000003">
    <property type="protein sequence ID" value="PRY92027.1"/>
    <property type="molecule type" value="Genomic_DNA"/>
</dbReference>
<keyword evidence="3" id="KW-1185">Reference proteome</keyword>
<reference evidence="2 3" key="1">
    <citation type="submission" date="2018-03" db="EMBL/GenBank/DDBJ databases">
        <title>Genomic Encyclopedia of Archaeal and Bacterial Type Strains, Phase II (KMG-II): from individual species to whole genera.</title>
        <authorList>
            <person name="Goeker M."/>
        </authorList>
    </citation>
    <scope>NUCLEOTIDE SEQUENCE [LARGE SCALE GENOMIC DNA]</scope>
    <source>
        <strain evidence="2 3">DSM 29318</strain>
    </source>
</reference>
<dbReference type="OrthoDB" id="9773411at2"/>
<dbReference type="InterPro" id="IPR036691">
    <property type="entry name" value="Endo/exonu/phosph_ase_sf"/>
</dbReference>
<feature type="domain" description="Endonuclease/exonuclease/phosphatase" evidence="1">
    <location>
        <begin position="652"/>
        <end position="959"/>
    </location>
</feature>
<protein>
    <submittedName>
        <fullName evidence="2">Putative extracellular nuclease</fullName>
    </submittedName>
</protein>
<dbReference type="AlphaFoldDB" id="A0A2T0WZD5"/>
<evidence type="ECO:0000313" key="2">
    <source>
        <dbReference type="EMBL" id="PRY92027.1"/>
    </source>
</evidence>
<dbReference type="Gene3D" id="3.60.10.10">
    <property type="entry name" value="Endonuclease/exonuclease/phosphatase"/>
    <property type="match status" value="1"/>
</dbReference>
<dbReference type="CDD" id="cd10283">
    <property type="entry name" value="MnuA_DNase1-like"/>
    <property type="match status" value="1"/>
</dbReference>
<gene>
    <name evidence="2" type="ORF">BCF33_2720</name>
</gene>
<evidence type="ECO:0000313" key="3">
    <source>
        <dbReference type="Proteomes" id="UP000238801"/>
    </source>
</evidence>
<evidence type="ECO:0000259" key="1">
    <source>
        <dbReference type="Pfam" id="PF03372"/>
    </source>
</evidence>
<dbReference type="Proteomes" id="UP000238801">
    <property type="component" value="Unassembled WGS sequence"/>
</dbReference>
<dbReference type="GO" id="GO:0003824">
    <property type="term" value="F:catalytic activity"/>
    <property type="evidence" value="ECO:0007669"/>
    <property type="project" value="InterPro"/>
</dbReference>